<dbReference type="Gene3D" id="3.60.20.10">
    <property type="entry name" value="Glutamine Phosphoribosylpyrophosphate, subunit 1, domain 1"/>
    <property type="match status" value="1"/>
</dbReference>
<dbReference type="Gene3D" id="3.40.50.620">
    <property type="entry name" value="HUPs"/>
    <property type="match status" value="1"/>
</dbReference>
<dbReference type="AlphaFoldDB" id="A0A1I6QNW8"/>
<dbReference type="EMBL" id="FOZS01000001">
    <property type="protein sequence ID" value="SFS54084.1"/>
    <property type="molecule type" value="Genomic_DNA"/>
</dbReference>
<dbReference type="RefSeq" id="WP_092902969.1">
    <property type="nucleotide sequence ID" value="NZ_FOZS01000001.1"/>
</dbReference>
<keyword evidence="2" id="KW-1185">Reference proteome</keyword>
<dbReference type="OrthoDB" id="8692at2157"/>
<organism evidence="1 2">
    <name type="scientific">Halostagnicola kamekurae</name>
    <dbReference type="NCBI Taxonomy" id="619731"/>
    <lineage>
        <taxon>Archaea</taxon>
        <taxon>Methanobacteriati</taxon>
        <taxon>Methanobacteriota</taxon>
        <taxon>Stenosarchaea group</taxon>
        <taxon>Halobacteria</taxon>
        <taxon>Halobacteriales</taxon>
        <taxon>Natrialbaceae</taxon>
        <taxon>Halostagnicola</taxon>
    </lineage>
</organism>
<gene>
    <name evidence="1" type="ORF">SAMN04488556_1407</name>
</gene>
<proteinExistence type="predicted"/>
<dbReference type="InterPro" id="IPR029055">
    <property type="entry name" value="Ntn_hydrolases_N"/>
</dbReference>
<dbReference type="PANTHER" id="PTHR43284:SF1">
    <property type="entry name" value="ASPARAGINE SYNTHETASE"/>
    <property type="match status" value="1"/>
</dbReference>
<dbReference type="PANTHER" id="PTHR43284">
    <property type="entry name" value="ASPARAGINE SYNTHETASE (GLUTAMINE-HYDROLYZING)"/>
    <property type="match status" value="1"/>
</dbReference>
<dbReference type="Proteomes" id="UP000199199">
    <property type="component" value="Unassembled WGS sequence"/>
</dbReference>
<protein>
    <recommendedName>
        <fullName evidence="3">Asparagine synthase (Glutamine-hydrolysing)</fullName>
    </recommendedName>
</protein>
<dbReference type="SUPFAM" id="SSF52402">
    <property type="entry name" value="Adenine nucleotide alpha hydrolases-like"/>
    <property type="match status" value="1"/>
</dbReference>
<name>A0A1I6QNW8_9EURY</name>
<evidence type="ECO:0008006" key="3">
    <source>
        <dbReference type="Google" id="ProtNLM"/>
    </source>
</evidence>
<dbReference type="SUPFAM" id="SSF56235">
    <property type="entry name" value="N-terminal nucleophile aminohydrolases (Ntn hydrolases)"/>
    <property type="match status" value="1"/>
</dbReference>
<sequence>MTFTDNSQVTAVKFVHDDTWDSIKATYVRGSAFYDGQYKSSEEIAKLLSDTTSTADLRSVLDQLNGHFAFVHEMEGEIIAAVDHLSSTPLFYALHDGKVYLSDSAQWIHTQLSCGYDATAVTEYLFTGYVTGQDTLSTGVNQLRAGEWVVFDNTGTPTINRQEKYHTLTLGDGGRNPTFEEIDGVLISAFRRFVRALDGRTALVSLSGGYDSRLIALMLSRLEYDNVILYTHDLPSGSPTDVQIAQEIVDKLNYDHITISPTHNDFRDFATSDEWEEFCTEVDYLSSIPNIHETVVLQILQSHSIVPDDAVDVRGHLPIPHGGPSFPPHLTNSGTMSKSQFQTEIWESHYGMWSDNAISESMTDHLENRIIDAIPTAAYKDTREEPGEVVAEALSAWYSQERTAKYLVFDHEYDYLGFDRWFPLWDREYLDLLKDVELSELIDKRIHKRYVSRLSADILGKDYPDFNSASSLANEPSFASIILSSLASGMGYLPETAKTAIREMYHGVRTSGIYDLYETDPRYGLVSEQRFDDFKLRRASPETFASLYLYYDGKLDIEKDTDLNRVSPE</sequence>
<dbReference type="InterPro" id="IPR051786">
    <property type="entry name" value="ASN_synthetase/amidase"/>
</dbReference>
<accession>A0A1I6QNW8</accession>
<evidence type="ECO:0000313" key="2">
    <source>
        <dbReference type="Proteomes" id="UP000199199"/>
    </source>
</evidence>
<reference evidence="2" key="1">
    <citation type="submission" date="2016-10" db="EMBL/GenBank/DDBJ databases">
        <authorList>
            <person name="Varghese N."/>
            <person name="Submissions S."/>
        </authorList>
    </citation>
    <scope>NUCLEOTIDE SEQUENCE [LARGE SCALE GENOMIC DNA]</scope>
    <source>
        <strain evidence="2">DSM 22427</strain>
    </source>
</reference>
<dbReference type="InterPro" id="IPR014729">
    <property type="entry name" value="Rossmann-like_a/b/a_fold"/>
</dbReference>
<evidence type="ECO:0000313" key="1">
    <source>
        <dbReference type="EMBL" id="SFS54084.1"/>
    </source>
</evidence>